<dbReference type="GO" id="GO:0007155">
    <property type="term" value="P:cell adhesion"/>
    <property type="evidence" value="ECO:0007669"/>
    <property type="project" value="InterPro"/>
</dbReference>
<evidence type="ECO:0000256" key="3">
    <source>
        <dbReference type="SAM" id="Phobius"/>
    </source>
</evidence>
<dbReference type="RefSeq" id="WP_123087697.1">
    <property type="nucleotide sequence ID" value="NZ_RIBS01000003.1"/>
</dbReference>
<feature type="transmembrane region" description="Helical" evidence="3">
    <location>
        <begin position="94"/>
        <end position="119"/>
    </location>
</feature>
<dbReference type="InterPro" id="IPR025640">
    <property type="entry name" value="GYF_2"/>
</dbReference>
<evidence type="ECO:0000259" key="4">
    <source>
        <dbReference type="Pfam" id="PF14237"/>
    </source>
</evidence>
<keyword evidence="3" id="KW-0472">Membrane</keyword>
<dbReference type="SUPFAM" id="SSF54523">
    <property type="entry name" value="Pili subunits"/>
    <property type="match status" value="1"/>
</dbReference>
<gene>
    <name evidence="5" type="ORF">EER27_09060</name>
</gene>
<evidence type="ECO:0000256" key="2">
    <source>
        <dbReference type="SAM" id="MobiDB-lite"/>
    </source>
</evidence>
<organism evidence="5 6">
    <name type="scientific">Montanilutibacter psychrotolerans</name>
    <dbReference type="NCBI Taxonomy" id="1327343"/>
    <lineage>
        <taxon>Bacteria</taxon>
        <taxon>Pseudomonadati</taxon>
        <taxon>Pseudomonadota</taxon>
        <taxon>Gammaproteobacteria</taxon>
        <taxon>Lysobacterales</taxon>
        <taxon>Lysobacteraceae</taxon>
        <taxon>Montanilutibacter</taxon>
    </lineage>
</organism>
<dbReference type="GO" id="GO:0009289">
    <property type="term" value="C:pilus"/>
    <property type="evidence" value="ECO:0007669"/>
    <property type="project" value="InterPro"/>
</dbReference>
<keyword evidence="3" id="KW-1133">Transmembrane helix</keyword>
<proteinExistence type="inferred from homology"/>
<sequence>MTDWYYHDPALGRVGPIAAEELRARFRDHLIRSETPVWRPGQADWSPLSQFSGELGLPGMTSDPRQPPPLNPPASHRGTNAPPATAGRGLGGCAIAAIIGVVVVVILVPVIAILAAIAIPAYQDYIHRTKVTQVIVSTATLRDGVHAYERRHDACPRNGDEGFGEPDSYASDTVASVRVGSVEEGGCAMEIALRGIAPAVDGETLFWKLDRDAGEWRCQGGSVPNKFLPAMCKSIISDESTP</sequence>
<dbReference type="AlphaFoldDB" id="A0A3M8ST67"/>
<keyword evidence="3" id="KW-0812">Transmembrane</keyword>
<evidence type="ECO:0000256" key="1">
    <source>
        <dbReference type="ARBA" id="ARBA00005233"/>
    </source>
</evidence>
<dbReference type="EMBL" id="RIBS01000003">
    <property type="protein sequence ID" value="RNF84501.1"/>
    <property type="molecule type" value="Genomic_DNA"/>
</dbReference>
<reference evidence="5 6" key="1">
    <citation type="submission" date="2018-11" db="EMBL/GenBank/DDBJ databases">
        <title>Lysobacter cryohumiis sp. nov., isolated from soil in the Tianshan Mountains, Xinjiang, China.</title>
        <authorList>
            <person name="Luo Y."/>
            <person name="Sheng H."/>
        </authorList>
    </citation>
    <scope>NUCLEOTIDE SEQUENCE [LARGE SCALE GENOMIC DNA]</scope>
    <source>
        <strain evidence="5 6">ZS60</strain>
    </source>
</reference>
<dbReference type="Pfam" id="PF14237">
    <property type="entry name" value="GYF_2"/>
    <property type="match status" value="1"/>
</dbReference>
<dbReference type="Pfam" id="PF00114">
    <property type="entry name" value="Pilin"/>
    <property type="match status" value="1"/>
</dbReference>
<evidence type="ECO:0000313" key="5">
    <source>
        <dbReference type="EMBL" id="RNF84501.1"/>
    </source>
</evidence>
<comment type="caution">
    <text evidence="5">The sequence shown here is derived from an EMBL/GenBank/DDBJ whole genome shotgun (WGS) entry which is preliminary data.</text>
</comment>
<dbReference type="InterPro" id="IPR045584">
    <property type="entry name" value="Pilin-like"/>
</dbReference>
<dbReference type="Proteomes" id="UP000267049">
    <property type="component" value="Unassembled WGS sequence"/>
</dbReference>
<name>A0A3M8ST67_9GAMM</name>
<feature type="region of interest" description="Disordered" evidence="2">
    <location>
        <begin position="56"/>
        <end position="83"/>
    </location>
</feature>
<keyword evidence="6" id="KW-1185">Reference proteome</keyword>
<accession>A0A3M8ST67</accession>
<dbReference type="Gene3D" id="3.30.700.10">
    <property type="entry name" value="Glycoprotein, Type 4 Pilin"/>
    <property type="match status" value="1"/>
</dbReference>
<dbReference type="InterPro" id="IPR001082">
    <property type="entry name" value="Pilin"/>
</dbReference>
<comment type="similarity">
    <text evidence="1">Belongs to the N-Me-Phe pilin family.</text>
</comment>
<dbReference type="OrthoDB" id="198456at2"/>
<evidence type="ECO:0000313" key="6">
    <source>
        <dbReference type="Proteomes" id="UP000267049"/>
    </source>
</evidence>
<feature type="domain" description="GYF" evidence="4">
    <location>
        <begin position="4"/>
        <end position="51"/>
    </location>
</feature>
<protein>
    <submittedName>
        <fullName evidence="5">DUF4339 domain-containing protein</fullName>
    </submittedName>
</protein>